<organism evidence="2 3">
    <name type="scientific">Chenopodium quinoa</name>
    <name type="common">Quinoa</name>
    <dbReference type="NCBI Taxonomy" id="63459"/>
    <lineage>
        <taxon>Eukaryota</taxon>
        <taxon>Viridiplantae</taxon>
        <taxon>Streptophyta</taxon>
        <taxon>Embryophyta</taxon>
        <taxon>Tracheophyta</taxon>
        <taxon>Spermatophyta</taxon>
        <taxon>Magnoliopsida</taxon>
        <taxon>eudicotyledons</taxon>
        <taxon>Gunneridae</taxon>
        <taxon>Pentapetalae</taxon>
        <taxon>Caryophyllales</taxon>
        <taxon>Chenopodiaceae</taxon>
        <taxon>Chenopodioideae</taxon>
        <taxon>Atripliceae</taxon>
        <taxon>Chenopodium</taxon>
    </lineage>
</organism>
<evidence type="ECO:0000256" key="1">
    <source>
        <dbReference type="SAM" id="MobiDB-lite"/>
    </source>
</evidence>
<reference evidence="2" key="1">
    <citation type="journal article" date="2017" name="Nature">
        <title>The genome of Chenopodium quinoa.</title>
        <authorList>
            <person name="Jarvis D.E."/>
            <person name="Ho Y.S."/>
            <person name="Lightfoot D.J."/>
            <person name="Schmoeckel S.M."/>
            <person name="Li B."/>
            <person name="Borm T.J.A."/>
            <person name="Ohyanagi H."/>
            <person name="Mineta K."/>
            <person name="Michell C.T."/>
            <person name="Saber N."/>
            <person name="Kharbatia N.M."/>
            <person name="Rupper R.R."/>
            <person name="Sharp A.R."/>
            <person name="Dally N."/>
            <person name="Boughton B.A."/>
            <person name="Woo Y.H."/>
            <person name="Gao G."/>
            <person name="Schijlen E.G.W.M."/>
            <person name="Guo X."/>
            <person name="Momin A.A."/>
            <person name="Negrao S."/>
            <person name="Al-Babili S."/>
            <person name="Gehring C."/>
            <person name="Roessner U."/>
            <person name="Jung C."/>
            <person name="Murphy K."/>
            <person name="Arold S.T."/>
            <person name="Gojobori T."/>
            <person name="van der Linden C.G."/>
            <person name="van Loo E.N."/>
            <person name="Jellen E.N."/>
            <person name="Maughan P.J."/>
            <person name="Tester M."/>
        </authorList>
    </citation>
    <scope>NUCLEOTIDE SEQUENCE [LARGE SCALE GENOMIC DNA]</scope>
    <source>
        <strain evidence="2">cv. PI 614886</strain>
    </source>
</reference>
<dbReference type="Pfam" id="PF03004">
    <property type="entry name" value="Transposase_24"/>
    <property type="match status" value="1"/>
</dbReference>
<proteinExistence type="predicted"/>
<dbReference type="PANTHER" id="PTHR33144">
    <property type="entry name" value="OS10G0409366 PROTEIN-RELATED"/>
    <property type="match status" value="1"/>
</dbReference>
<reference evidence="2" key="2">
    <citation type="submission" date="2021-03" db="UniProtKB">
        <authorList>
            <consortium name="EnsemblPlants"/>
        </authorList>
    </citation>
    <scope>IDENTIFICATION</scope>
</reference>
<accession>A0A803MIU4</accession>
<evidence type="ECO:0000313" key="3">
    <source>
        <dbReference type="Proteomes" id="UP000596660"/>
    </source>
</evidence>
<dbReference type="Gramene" id="AUR62030190-RA">
    <property type="protein sequence ID" value="AUR62030190-RA:cds"/>
    <property type="gene ID" value="AUR62030190"/>
</dbReference>
<keyword evidence="3" id="KW-1185">Reference proteome</keyword>
<dbReference type="AlphaFoldDB" id="A0A803MIU4"/>
<dbReference type="Proteomes" id="UP000596660">
    <property type="component" value="Unplaced"/>
</dbReference>
<dbReference type="InterPro" id="IPR004252">
    <property type="entry name" value="Probable_transposase_24"/>
</dbReference>
<feature type="compositionally biased region" description="Basic and acidic residues" evidence="1">
    <location>
        <begin position="102"/>
        <end position="111"/>
    </location>
</feature>
<dbReference type="OMA" id="PDYITEY"/>
<sequence length="215" mass="24684">MVPEAGRGWVMHAINGRWKAHKCFTKKNYFYAYPTDALRWFHKPDTISEPFRELLQYWHSKEAEEISKINKDNRLMLDDMHTMGRNSYAILRHELAKMDALESSQHEDGSNFKDPYSKVIPDPKRKSRVRLQGKGVKKSDLKKKDKKSDFIFPTKFLESMQSQLVQQLAPSLTTAILTELRDANPGINLVILDFSIPSAPKDASSAPHLLVDQNG</sequence>
<dbReference type="EnsemblPlants" id="AUR62030190-RA">
    <property type="protein sequence ID" value="AUR62030190-RA:cds"/>
    <property type="gene ID" value="AUR62030190"/>
</dbReference>
<protein>
    <submittedName>
        <fullName evidence="2">Uncharacterized protein</fullName>
    </submittedName>
</protein>
<name>A0A803MIU4_CHEQI</name>
<feature type="region of interest" description="Disordered" evidence="1">
    <location>
        <begin position="102"/>
        <end position="142"/>
    </location>
</feature>
<evidence type="ECO:0000313" key="2">
    <source>
        <dbReference type="EnsemblPlants" id="AUR62030190-RA:cds"/>
    </source>
</evidence>
<dbReference type="PANTHER" id="PTHR33144:SF35">
    <property type="entry name" value="TRANSPOSASE, PTTA_EN_SPM, PLANT-RELATED"/>
    <property type="match status" value="1"/>
</dbReference>